<evidence type="ECO:0000256" key="5">
    <source>
        <dbReference type="ARBA" id="ARBA00022475"/>
    </source>
</evidence>
<feature type="domain" description="Fe/B12 periplasmic-binding" evidence="17">
    <location>
        <begin position="59"/>
        <end position="314"/>
    </location>
</feature>
<dbReference type="EMBL" id="NPMS01000016">
    <property type="protein sequence ID" value="OZU87052.1"/>
    <property type="molecule type" value="Genomic_DNA"/>
</dbReference>
<dbReference type="PROSITE" id="PS50983">
    <property type="entry name" value="FE_B12_PBP"/>
    <property type="match status" value="1"/>
</dbReference>
<dbReference type="GO" id="GO:0015886">
    <property type="term" value="P:heme transport"/>
    <property type="evidence" value="ECO:0007669"/>
    <property type="project" value="InterPro"/>
</dbReference>
<protein>
    <recommendedName>
        <fullName evidence="3">High-affinity heme uptake system protein IsdE</fullName>
    </recommendedName>
    <alternativeName>
        <fullName evidence="14">Iron-regulated surface determinant protein E</fullName>
    </alternativeName>
    <alternativeName>
        <fullName evidence="13">Staphylococcal iron-regulated protein F</fullName>
    </alternativeName>
</protein>
<keyword evidence="4" id="KW-0813">Transport</keyword>
<evidence type="ECO:0000256" key="12">
    <source>
        <dbReference type="ARBA" id="ARBA00023288"/>
    </source>
</evidence>
<evidence type="ECO:0000256" key="1">
    <source>
        <dbReference type="ARBA" id="ARBA00001970"/>
    </source>
</evidence>
<evidence type="ECO:0000256" key="2">
    <source>
        <dbReference type="ARBA" id="ARBA00008814"/>
    </source>
</evidence>
<keyword evidence="12" id="KW-0449">Lipoprotein</keyword>
<dbReference type="Proteomes" id="UP000216498">
    <property type="component" value="Unassembled WGS sequence"/>
</dbReference>
<comment type="cofactor">
    <cofactor evidence="1">
        <name>heme b</name>
        <dbReference type="ChEBI" id="CHEBI:60344"/>
    </cofactor>
</comment>
<dbReference type="GO" id="GO:0071281">
    <property type="term" value="P:cellular response to iron ion"/>
    <property type="evidence" value="ECO:0007669"/>
    <property type="project" value="TreeGrafter"/>
</dbReference>
<dbReference type="InterPro" id="IPR019957">
    <property type="entry name" value="ABC_transptr_haem-bd_IsdE"/>
</dbReference>
<dbReference type="SUPFAM" id="SSF53807">
    <property type="entry name" value="Helical backbone' metal receptor"/>
    <property type="match status" value="1"/>
</dbReference>
<accession>A0A265N4S3</accession>
<dbReference type="PROSITE" id="PS51257">
    <property type="entry name" value="PROKAR_LIPOPROTEIN"/>
    <property type="match status" value="1"/>
</dbReference>
<evidence type="ECO:0000256" key="9">
    <source>
        <dbReference type="ARBA" id="ARBA00023004"/>
    </source>
</evidence>
<dbReference type="PANTHER" id="PTHR30535">
    <property type="entry name" value="VITAMIN B12-BINDING PROTEIN"/>
    <property type="match status" value="1"/>
</dbReference>
<gene>
    <name evidence="18" type="primary">isdE</name>
    <name evidence="18" type="ORF">CIL03_18655</name>
</gene>
<dbReference type="RefSeq" id="WP_094887400.1">
    <property type="nucleotide sequence ID" value="NZ_NPMS01000016.1"/>
</dbReference>
<keyword evidence="7" id="KW-0479">Metal-binding</keyword>
<evidence type="ECO:0000256" key="8">
    <source>
        <dbReference type="ARBA" id="ARBA00022729"/>
    </source>
</evidence>
<dbReference type="PANTHER" id="PTHR30535:SF36">
    <property type="entry name" value="HIGH-AFFINITY HEME UPTAKE SYSTEM PROTEIN ISDE"/>
    <property type="match status" value="1"/>
</dbReference>
<keyword evidence="9" id="KW-0408">Iron</keyword>
<feature type="chain" id="PRO_5013215583" description="High-affinity heme uptake system protein IsdE" evidence="16">
    <location>
        <begin position="29"/>
        <end position="316"/>
    </location>
</feature>
<evidence type="ECO:0000259" key="17">
    <source>
        <dbReference type="PROSITE" id="PS50983"/>
    </source>
</evidence>
<sequence>MKNKISFLLSIILLIVLTGCGTDGKSTAADSQSSSADTQTNTEEADSNEETDALDTDGQIISTTVALTEIMDKLELDLVGVPTSYKDLPERYEGLPEVGLAMTPDMELIRSLKPTDVLTVTTLTSYVEETFTQTNTPATYIDLESVEGMNESILSLGEKYGRTQQAEEIVNNFEEKMTEIEAKVEGKESPKVLILLGVPGSYLVATEDSYVGDLVRRAGGVNAIAQKGVEYVAANTENLQQSDADVILRMAHGMPEEVVEMFDKEFKENDIWSHFKAVQENRVYDLEETLFGTTANLAAAEALEELVGMLYPELAE</sequence>
<dbReference type="AlphaFoldDB" id="A0A265N4S3"/>
<dbReference type="Gene3D" id="3.40.50.1980">
    <property type="entry name" value="Nitrogenase molybdenum iron protein domain"/>
    <property type="match status" value="2"/>
</dbReference>
<dbReference type="GO" id="GO:0016020">
    <property type="term" value="C:membrane"/>
    <property type="evidence" value="ECO:0007669"/>
    <property type="project" value="InterPro"/>
</dbReference>
<proteinExistence type="inferred from homology"/>
<dbReference type="NCBIfam" id="TIGR03659">
    <property type="entry name" value="IsdE"/>
    <property type="match status" value="1"/>
</dbReference>
<keyword evidence="19" id="KW-1185">Reference proteome</keyword>
<name>A0A265N4S3_9BACI</name>
<evidence type="ECO:0000256" key="11">
    <source>
        <dbReference type="ARBA" id="ARBA00023139"/>
    </source>
</evidence>
<evidence type="ECO:0000256" key="7">
    <source>
        <dbReference type="ARBA" id="ARBA00022723"/>
    </source>
</evidence>
<dbReference type="InterPro" id="IPR050902">
    <property type="entry name" value="ABC_Transporter_SBP"/>
</dbReference>
<dbReference type="GO" id="GO:0020037">
    <property type="term" value="F:heme binding"/>
    <property type="evidence" value="ECO:0007669"/>
    <property type="project" value="InterPro"/>
</dbReference>
<evidence type="ECO:0000256" key="16">
    <source>
        <dbReference type="SAM" id="SignalP"/>
    </source>
</evidence>
<evidence type="ECO:0000256" key="14">
    <source>
        <dbReference type="ARBA" id="ARBA00031463"/>
    </source>
</evidence>
<evidence type="ECO:0000256" key="15">
    <source>
        <dbReference type="SAM" id="MobiDB-lite"/>
    </source>
</evidence>
<keyword evidence="6" id="KW-0349">Heme</keyword>
<feature type="region of interest" description="Disordered" evidence="15">
    <location>
        <begin position="26"/>
        <end position="57"/>
    </location>
</feature>
<evidence type="ECO:0000256" key="3">
    <source>
        <dbReference type="ARBA" id="ARBA00015862"/>
    </source>
</evidence>
<feature type="signal peptide" evidence="16">
    <location>
        <begin position="1"/>
        <end position="28"/>
    </location>
</feature>
<organism evidence="18 19">
    <name type="scientific">Virgibacillus indicus</name>
    <dbReference type="NCBI Taxonomy" id="2024554"/>
    <lineage>
        <taxon>Bacteria</taxon>
        <taxon>Bacillati</taxon>
        <taxon>Bacillota</taxon>
        <taxon>Bacilli</taxon>
        <taxon>Bacillales</taxon>
        <taxon>Bacillaceae</taxon>
        <taxon>Virgibacillus</taxon>
    </lineage>
</organism>
<dbReference type="InterPro" id="IPR002491">
    <property type="entry name" value="ABC_transptr_periplasmic_BD"/>
</dbReference>
<comment type="caution">
    <text evidence="18">The sequence shown here is derived from an EMBL/GenBank/DDBJ whole genome shotgun (WGS) entry which is preliminary data.</text>
</comment>
<evidence type="ECO:0000256" key="6">
    <source>
        <dbReference type="ARBA" id="ARBA00022617"/>
    </source>
</evidence>
<reference evidence="18 19" key="1">
    <citation type="submission" date="2017-08" db="EMBL/GenBank/DDBJ databases">
        <title>Virgibacillus indicus sp. nov. and Virgibacillus profoundi sp. nov, two moderately halophilic bacteria isolated from marine sediment by using the Microfluidic Streak Plate.</title>
        <authorList>
            <person name="Xu B."/>
            <person name="Hu B."/>
            <person name="Wang J."/>
            <person name="Zhu Y."/>
            <person name="Huang L."/>
            <person name="Du W."/>
            <person name="Huang Y."/>
        </authorList>
    </citation>
    <scope>NUCLEOTIDE SEQUENCE [LARGE SCALE GENOMIC DNA]</scope>
    <source>
        <strain evidence="18 19">IO3-P2-C2</strain>
    </source>
</reference>
<evidence type="ECO:0000313" key="19">
    <source>
        <dbReference type="Proteomes" id="UP000216498"/>
    </source>
</evidence>
<evidence type="ECO:0000256" key="13">
    <source>
        <dbReference type="ARBA" id="ARBA00031148"/>
    </source>
</evidence>
<keyword evidence="11" id="KW-0564">Palmitate</keyword>
<evidence type="ECO:0000256" key="10">
    <source>
        <dbReference type="ARBA" id="ARBA00023136"/>
    </source>
</evidence>
<evidence type="ECO:0000256" key="4">
    <source>
        <dbReference type="ARBA" id="ARBA00022448"/>
    </source>
</evidence>
<keyword evidence="8 16" id="KW-0732">Signal</keyword>
<feature type="compositionally biased region" description="Low complexity" evidence="15">
    <location>
        <begin position="26"/>
        <end position="40"/>
    </location>
</feature>
<evidence type="ECO:0000313" key="18">
    <source>
        <dbReference type="EMBL" id="OZU87052.1"/>
    </source>
</evidence>
<dbReference type="Pfam" id="PF01497">
    <property type="entry name" value="Peripla_BP_2"/>
    <property type="match status" value="1"/>
</dbReference>
<keyword evidence="5" id="KW-1003">Cell membrane</keyword>
<feature type="compositionally biased region" description="Acidic residues" evidence="15">
    <location>
        <begin position="43"/>
        <end position="55"/>
    </location>
</feature>
<dbReference type="OrthoDB" id="66025at2"/>
<comment type="similarity">
    <text evidence="2">Belongs to the bacterial solute-binding protein 8 family.</text>
</comment>
<dbReference type="GO" id="GO:0046872">
    <property type="term" value="F:metal ion binding"/>
    <property type="evidence" value="ECO:0007669"/>
    <property type="project" value="UniProtKB-KW"/>
</dbReference>
<keyword evidence="10" id="KW-0472">Membrane</keyword>